<feature type="binding site" evidence="2">
    <location>
        <position position="182"/>
    </location>
    <ligand>
        <name>substrate</name>
    </ligand>
</feature>
<dbReference type="Pfam" id="PF01255">
    <property type="entry name" value="Prenyltransf"/>
    <property type="match status" value="1"/>
</dbReference>
<feature type="binding site" evidence="2">
    <location>
        <position position="17"/>
    </location>
    <ligand>
        <name>Mg(2+)</name>
        <dbReference type="ChEBI" id="CHEBI:18420"/>
    </ligand>
</feature>
<evidence type="ECO:0000256" key="1">
    <source>
        <dbReference type="ARBA" id="ARBA00022679"/>
    </source>
</evidence>
<dbReference type="InterPro" id="IPR001441">
    <property type="entry name" value="UPP_synth-like"/>
</dbReference>
<keyword evidence="1 2" id="KW-0808">Transferase</keyword>
<evidence type="ECO:0000313" key="3">
    <source>
        <dbReference type="EMBL" id="OGG49037.1"/>
    </source>
</evidence>
<evidence type="ECO:0000256" key="2">
    <source>
        <dbReference type="HAMAP-Rule" id="MF_01139"/>
    </source>
</evidence>
<comment type="caution">
    <text evidence="2">Lacks conserved residue(s) required for the propagation of feature annotation.</text>
</comment>
<feature type="binding site" evidence="2">
    <location>
        <position position="68"/>
    </location>
    <ligand>
        <name>substrate</name>
    </ligand>
</feature>
<reference evidence="3 4" key="1">
    <citation type="journal article" date="2016" name="Nat. Commun.">
        <title>Thousands of microbial genomes shed light on interconnected biogeochemical processes in an aquifer system.</title>
        <authorList>
            <person name="Anantharaman K."/>
            <person name="Brown C.T."/>
            <person name="Hug L.A."/>
            <person name="Sharon I."/>
            <person name="Castelle C.J."/>
            <person name="Probst A.J."/>
            <person name="Thomas B.C."/>
            <person name="Singh A."/>
            <person name="Wilkins M.J."/>
            <person name="Karaoz U."/>
            <person name="Brodie E.L."/>
            <person name="Williams K.H."/>
            <person name="Hubbard S.S."/>
            <person name="Banfield J.F."/>
        </authorList>
    </citation>
    <scope>NUCLEOTIDE SEQUENCE [LARGE SCALE GENOMIC DNA]</scope>
</reference>
<dbReference type="CDD" id="cd00475">
    <property type="entry name" value="Cis_IPPS"/>
    <property type="match status" value="1"/>
</dbReference>
<accession>A0A1F6CJ38</accession>
<organism evidence="3 4">
    <name type="scientific">Candidatus Kaiserbacteria bacterium RIFCSPHIGHO2_01_FULL_53_31</name>
    <dbReference type="NCBI Taxonomy" id="1798481"/>
    <lineage>
        <taxon>Bacteria</taxon>
        <taxon>Candidatus Kaiseribacteriota</taxon>
    </lineage>
</organism>
<dbReference type="GO" id="GO:0000287">
    <property type="term" value="F:magnesium ion binding"/>
    <property type="evidence" value="ECO:0007669"/>
    <property type="project" value="UniProtKB-UniRule"/>
</dbReference>
<gene>
    <name evidence="3" type="ORF">A2678_01050</name>
</gene>
<proteinExistence type="inferred from homology"/>
<dbReference type="PANTHER" id="PTHR10291:SF0">
    <property type="entry name" value="DEHYDRODOLICHYL DIPHOSPHATE SYNTHASE 2"/>
    <property type="match status" value="1"/>
</dbReference>
<comment type="caution">
    <text evidence="3">The sequence shown here is derived from an EMBL/GenBank/DDBJ whole genome shotgun (WGS) entry which is preliminary data.</text>
</comment>
<dbReference type="STRING" id="1798481.A2678_01050"/>
<comment type="function">
    <text evidence="2">Catalyzes the condensation of isopentenyl diphosphate (IPP) with allylic pyrophosphates generating different type of terpenoids.</text>
</comment>
<protein>
    <recommendedName>
        <fullName evidence="2">Isoprenyl transferase</fullName>
        <ecNumber evidence="2">2.5.1.-</ecNumber>
    </recommendedName>
</protein>
<feature type="active site" evidence="2">
    <location>
        <position position="17"/>
    </location>
</feature>
<feature type="binding site" evidence="2">
    <location>
        <begin position="62"/>
        <end position="64"/>
    </location>
    <ligand>
        <name>substrate</name>
    </ligand>
</feature>
<dbReference type="SUPFAM" id="SSF64005">
    <property type="entry name" value="Undecaprenyl diphosphate synthase"/>
    <property type="match status" value="1"/>
</dbReference>
<comment type="cofactor">
    <cofactor evidence="2">
        <name>Mg(2+)</name>
        <dbReference type="ChEBI" id="CHEBI:18420"/>
    </cofactor>
    <text evidence="2">Binds 2 magnesium ions per subunit.</text>
</comment>
<dbReference type="NCBIfam" id="TIGR00055">
    <property type="entry name" value="uppS"/>
    <property type="match status" value="1"/>
</dbReference>
<keyword evidence="2" id="KW-0460">Magnesium</keyword>
<dbReference type="GO" id="GO:0045547">
    <property type="term" value="F:ditrans,polycis-polyprenyl diphosphate synthase [(2E,6E)-farnesyl diphosphate specific] activity"/>
    <property type="evidence" value="ECO:0007669"/>
    <property type="project" value="TreeGrafter"/>
</dbReference>
<dbReference type="Proteomes" id="UP000178815">
    <property type="component" value="Unassembled WGS sequence"/>
</dbReference>
<dbReference type="HAMAP" id="MF_01139">
    <property type="entry name" value="ISPT"/>
    <property type="match status" value="1"/>
</dbReference>
<feature type="binding site" evidence="2">
    <location>
        <begin position="188"/>
        <end position="190"/>
    </location>
    <ligand>
        <name>substrate</name>
    </ligand>
</feature>
<feature type="binding site" evidence="2">
    <location>
        <position position="22"/>
    </location>
    <ligand>
        <name>substrate</name>
    </ligand>
</feature>
<dbReference type="AlphaFoldDB" id="A0A1F6CJ38"/>
<comment type="similarity">
    <text evidence="2">Belongs to the UPP synthase family.</text>
</comment>
<feature type="binding site" evidence="2">
    <location>
        <position position="34"/>
    </location>
    <ligand>
        <name>substrate</name>
    </ligand>
</feature>
<dbReference type="EC" id="2.5.1.-" evidence="2"/>
<feature type="active site" description="Proton acceptor" evidence="2">
    <location>
        <position position="65"/>
    </location>
</feature>
<feature type="binding site" evidence="2">
    <location>
        <position position="201"/>
    </location>
    <ligand>
        <name>Mg(2+)</name>
        <dbReference type="ChEBI" id="CHEBI:18420"/>
    </ligand>
</feature>
<feature type="binding site" evidence="2">
    <location>
        <begin position="18"/>
        <end position="21"/>
    </location>
    <ligand>
        <name>substrate</name>
    </ligand>
</feature>
<keyword evidence="2" id="KW-0479">Metal-binding</keyword>
<dbReference type="InterPro" id="IPR018520">
    <property type="entry name" value="UPP_synth-like_CS"/>
</dbReference>
<dbReference type="PANTHER" id="PTHR10291">
    <property type="entry name" value="DEHYDRODOLICHYL DIPHOSPHATE SYNTHASE FAMILY MEMBER"/>
    <property type="match status" value="1"/>
</dbReference>
<dbReference type="EMBL" id="MFKU01000005">
    <property type="protein sequence ID" value="OGG49037.1"/>
    <property type="molecule type" value="Genomic_DNA"/>
</dbReference>
<dbReference type="Gene3D" id="3.40.1180.10">
    <property type="entry name" value="Decaprenyl diphosphate synthase-like"/>
    <property type="match status" value="1"/>
</dbReference>
<dbReference type="InterPro" id="IPR036424">
    <property type="entry name" value="UPP_synth-like_sf"/>
</dbReference>
<evidence type="ECO:0000313" key="4">
    <source>
        <dbReference type="Proteomes" id="UP000178815"/>
    </source>
</evidence>
<comment type="subunit">
    <text evidence="2">Homodimer.</text>
</comment>
<name>A0A1F6CJ38_9BACT</name>
<dbReference type="GO" id="GO:0016094">
    <property type="term" value="P:polyprenol biosynthetic process"/>
    <property type="evidence" value="ECO:0007669"/>
    <property type="project" value="TreeGrafter"/>
</dbReference>
<feature type="binding site" evidence="2">
    <location>
        <position position="66"/>
    </location>
    <ligand>
        <name>substrate</name>
    </ligand>
</feature>
<dbReference type="PROSITE" id="PS01066">
    <property type="entry name" value="UPP_SYNTHASE"/>
    <property type="match status" value="1"/>
</dbReference>
<sequence>MKASPTRVPECVGIIMDGNRRFARERGLSTSRGHQLGYEKAKELVAWCRDAGIKYVILYAFSTENWRRSAEEVSYLTTIIKTLLLSEARELRNANENEAIRFAGDIDRFGADIVCGIRDLEATNPPEPTMTVIIALSYGGRSEILRAVQTIVSEGTKVPITEKEFSTHLWTGTTPDPDLIIRTGGEKRLSNFLPWQGVYSELFFLDTYWPAFTRQEFLGVLKTYSERDRRIGE</sequence>